<dbReference type="InterPro" id="IPR036291">
    <property type="entry name" value="NAD(P)-bd_dom_sf"/>
</dbReference>
<feature type="region of interest" description="Disordered" evidence="1">
    <location>
        <begin position="506"/>
        <end position="527"/>
    </location>
</feature>
<dbReference type="SUPFAM" id="SSF51735">
    <property type="entry name" value="NAD(P)-binding Rossmann-fold domains"/>
    <property type="match status" value="1"/>
</dbReference>
<dbReference type="InterPro" id="IPR002347">
    <property type="entry name" value="SDR_fam"/>
</dbReference>
<reference evidence="2" key="1">
    <citation type="journal article" date="2021" name="Sci. Adv.">
        <title>The American lobster genome reveals insights on longevity, neural, and immune adaptations.</title>
        <authorList>
            <person name="Polinski J.M."/>
            <person name="Zimin A.V."/>
            <person name="Clark K.F."/>
            <person name="Kohn A.B."/>
            <person name="Sadowski N."/>
            <person name="Timp W."/>
            <person name="Ptitsyn A."/>
            <person name="Khanna P."/>
            <person name="Romanova D.Y."/>
            <person name="Williams P."/>
            <person name="Greenwood S.J."/>
            <person name="Moroz L.L."/>
            <person name="Walt D.R."/>
            <person name="Bodnar A.G."/>
        </authorList>
    </citation>
    <scope>NUCLEOTIDE SEQUENCE</scope>
    <source>
        <strain evidence="2">GMGI-L3</strain>
    </source>
</reference>
<dbReference type="InterPro" id="IPR052992">
    <property type="entry name" value="SDR_member_12"/>
</dbReference>
<evidence type="ECO:0000313" key="2">
    <source>
        <dbReference type="EMBL" id="KAG7163056.1"/>
    </source>
</evidence>
<dbReference type="Gene3D" id="3.40.50.720">
    <property type="entry name" value="NAD(P)-binding Rossmann-like Domain"/>
    <property type="match status" value="1"/>
</dbReference>
<organism evidence="2 3">
    <name type="scientific">Homarus americanus</name>
    <name type="common">American lobster</name>
    <dbReference type="NCBI Taxonomy" id="6706"/>
    <lineage>
        <taxon>Eukaryota</taxon>
        <taxon>Metazoa</taxon>
        <taxon>Ecdysozoa</taxon>
        <taxon>Arthropoda</taxon>
        <taxon>Crustacea</taxon>
        <taxon>Multicrustacea</taxon>
        <taxon>Malacostraca</taxon>
        <taxon>Eumalacostraca</taxon>
        <taxon>Eucarida</taxon>
        <taxon>Decapoda</taxon>
        <taxon>Pleocyemata</taxon>
        <taxon>Astacidea</taxon>
        <taxon>Nephropoidea</taxon>
        <taxon>Nephropidae</taxon>
        <taxon>Homarus</taxon>
    </lineage>
</organism>
<dbReference type="PRINTS" id="PR00081">
    <property type="entry name" value="GDHRDH"/>
</dbReference>
<dbReference type="PANTHER" id="PTHR44656:SF7">
    <property type="entry name" value="DEHYDROGENASE_REDUCTASE SDR FAMILY MEMBER 12"/>
    <property type="match status" value="1"/>
</dbReference>
<sequence>MLMSVSYRSGYEYASTKFVEKDLDVDCAGRHYVITGEYLPRRGKIPDWGVLLAADLQVTLLWHPHSHSVAAAYKRWHGTGCNSGIGFEIAQQVAKKGGIIHMVCRNEASGKAARSEIITTTGNDKIYLHVVDLARPCSVAKWAAKFAARQEHIHCLINNAGCLLRDRQSDEDGYQVEVNFAVNTLAPYILIVSLLPVLQRNEDARVINVSSAGMLCVRLDPNDLMHETMEPFDGRLVYSQNKRQMVVMTLWFAQRYENVHFSSMHPGWADTPALQNSLPQFYETMKDTLRTPAQGADTAVWLAISKSCLAHPSGLFFQDREPVPTHLPLAWTKSTIEEENLLLENIEAWRLKVSDPIIAPATIPTPASKVVLPPAAESEVASTETEVPVVAPTQIENVTSSESEKVASTETEEIASVKVEEIAPTESNEIKESDAVPEPAAEISAPVEPIFEKDLVVEETPAPLSTKASIPAEAKVFEEEPERITPAKPKVVELDTAPVEEKELDAVSAEPEVELDKAPAEPEMDELIEDPTAAKVEELIELSEEPKVEDNVIPSAESKVVKLSPAKSVKPKKEEVVAIHTSTSSQENLPTLEVSNPFPPVLTEMPPVAKTALLESKPEVEE</sequence>
<dbReference type="Pfam" id="PF00106">
    <property type="entry name" value="adh_short"/>
    <property type="match status" value="1"/>
</dbReference>
<accession>A0A8J5MTM5</accession>
<feature type="region of interest" description="Disordered" evidence="1">
    <location>
        <begin position="579"/>
        <end position="603"/>
    </location>
</feature>
<evidence type="ECO:0000256" key="1">
    <source>
        <dbReference type="SAM" id="MobiDB-lite"/>
    </source>
</evidence>
<keyword evidence="3" id="KW-1185">Reference proteome</keyword>
<proteinExistence type="predicted"/>
<feature type="compositionally biased region" description="Polar residues" evidence="1">
    <location>
        <begin position="580"/>
        <end position="589"/>
    </location>
</feature>
<comment type="caution">
    <text evidence="2">The sequence shown here is derived from an EMBL/GenBank/DDBJ whole genome shotgun (WGS) entry which is preliminary data.</text>
</comment>
<dbReference type="EMBL" id="JAHLQT010026502">
    <property type="protein sequence ID" value="KAG7163056.1"/>
    <property type="molecule type" value="Genomic_DNA"/>
</dbReference>
<dbReference type="AlphaFoldDB" id="A0A8J5MTM5"/>
<evidence type="ECO:0000313" key="3">
    <source>
        <dbReference type="Proteomes" id="UP000747542"/>
    </source>
</evidence>
<dbReference type="Proteomes" id="UP000747542">
    <property type="component" value="Unassembled WGS sequence"/>
</dbReference>
<name>A0A8J5MTM5_HOMAM</name>
<gene>
    <name evidence="2" type="primary">DHRS12-L1</name>
    <name evidence="2" type="ORF">Hamer_G002119</name>
</gene>
<dbReference type="PANTHER" id="PTHR44656">
    <property type="entry name" value="DEHYDROGENASE/REDUCTASE SDR FAMILY MEMBER 12"/>
    <property type="match status" value="1"/>
</dbReference>
<protein>
    <submittedName>
        <fullName evidence="2">Dehydrogenase/reductase SDR family member 12-like 1</fullName>
    </submittedName>
</protein>